<dbReference type="KEGG" id="tmar:MARIT_1794"/>
<name>A0A2H1E9X5_9FLAO</name>
<protein>
    <submittedName>
        <fullName evidence="1">Uncharacterized protein</fullName>
    </submittedName>
</protein>
<dbReference type="Pfam" id="PF17963">
    <property type="entry name" value="Big_9"/>
    <property type="match status" value="10"/>
</dbReference>
<accession>A0A2H1E9X5</accession>
<reference evidence="1 2" key="1">
    <citation type="submission" date="2016-11" db="EMBL/GenBank/DDBJ databases">
        <authorList>
            <person name="Jaros S."/>
            <person name="Januszkiewicz K."/>
            <person name="Wedrychowicz H."/>
        </authorList>
    </citation>
    <scope>NUCLEOTIDE SEQUENCE [LARGE SCALE GENOMIC DNA]</scope>
    <source>
        <strain evidence="1">NCIMB 2154T</strain>
    </source>
</reference>
<dbReference type="GO" id="GO:0005509">
    <property type="term" value="F:calcium ion binding"/>
    <property type="evidence" value="ECO:0007669"/>
    <property type="project" value="InterPro"/>
</dbReference>
<sequence length="2163" mass="227526">MNKKYFFMKKKTSKSNLLFVGVMFFSLNILAGISRENSAILKIASSQTSMFPIFNPILNTLEISQYGALANVDEKSKKNNKLNEAILKDLFEIDFPEKGFYTTGDAPFSLGIFPSELNPNINEVYFSGPGIIDRKNGVFDPVASGIGVHEVTVSGILYGEKVSIAIAIIVNDQCDPVTSGNPDLDNDGVSDICDSDKDNDGITNENENCFIMETVGGTFNTPIAIDTNPTNTTVTINALNGATFAPNFSLAIEDSYLIKNTGDNDRGLLNIPNINTNFVTYTFNTPIPANQIGLFLYDIDLYQDLKFTFSGGTATANDFKKSDYLGVLNMTWDPATGTAEHIVNTASANDPIEQNNFIFLYGDTDKTVTSITISNIDIDNTDTPSIINANNFVGFSLFYRKKSLDTDNDGIPDCEDLDSDNDGCFDSIESGGVDDDINGEVDGDGIDAAGLVIKSERRRGPGANYNGVTGNEIVATKVEVDATALEDQIAVRGAAATFTITSASAISTTAYTGVAPTTVPDYTDASAVDVSGGIIYQWLQDGFNISDGGVFSGTDTSTLRISDVTGLDGRVYTLAITHSDNYCTDIQHGATLKIVPLIDAVDDNFSGTGVNGAIGGVAGNAVANNDTLDGAAIVVGNITITTEANAANIIVASNGDVQVPAGTPAGIYKVTYQICEVVNPTNCDTAVIDVLVVAEVNNDDINAMEDTPIDIDIYNNDGGIPTNGSLVTTNPTNGTVTIDDGGTPNDPSDDVVTYIPDPDFNGTDSFDYSVCDNASPANCATATVEVTVMPTPDSQDDMASILEDMSIGVNIYGNDNDIPTNGSLVTTNPANGTVTIDDGGTPNDPSDDIVTYTPDPDFNGTDSFDYSVCDNASPANCTTSTVEITVIPTPDSQNDDEETIEGTPIEVDIYANDNDIPTNGSLVTTNPANGTVTINDGGTPNDPSDDVVTYTPDVGFVGTDTFNYTVCNKTKPLVCTTSTVTVVVVPTPDSQNDMANTTEDTPVIVAIYTNDSNIPTDGVLNITNPTNGTVTIDNGGTPNDPSDDIVTYTPDPDFNGADSFDYTVCDNASPANCTTSTVNVSVGATPDSQNDTANTIEDTAVTVDIYGNDNDIPTNGSLVTTNPANGTVTIDNGGTPNDPSDDVVTYTPDADFNGTDSFDYTVCDNASPANCTTSTVNVSVGATPDSQNDMANTTEDTPVIVAIYTNDSNIPTDGVLNITNPTNGTVTIDNGGTPDDPSDDIVTYTPDADFNGTDSFDYTVCDNASPANCTTSTVNVSVGATPDSQNDTANTTEDTAVTVDIYGNDNDIPTDGSLVTTNPTNGTVTIDNGGTPNDPSDDVVTYTPDADFNGTDSFDYTVCDNASPANCTTSTVNVSVGATPDSQNDMANTTEDTPVIVAIYTNDSNIPTDGVLNITNPTNGTVTIDNGGTPDDPSDDIVTYTPDADFNGTDSFDYTVCDNASPANCTTATVNVSVGAILDSEDDVANTTEDTAVTVDIYGNDNDIPTNGSLVTTNPANGTVTIDNGGTPNDPSDDVVTYTPDASFIGTDSFDYTVCDNASPANCTTSTVRVNVTPMSGNDIASTGEDTPVTVDIYTNDSNVPTSGNLTTTDPVNGTVTIDNGGTPNDPSDDIVTYTPNPDFSGTDSFQYTICDNASPANCTTAIAIIIVEPDTDEDGIVDSIDLDDDNDGILDVNEKPCFVSLENFGSGKGNILINHSNVPVGNVGDVRIGSNPDFVGKPWFQSKSGADATGDPEGRYLSLDNPKGSAPVLIYKESINVEVNQEYSYSFFAAAAKEAIGKQAIAYPDARIEVKDDLGMVLQTINTGTFTLDWKKFELLFTSTTTTVTVEIYNNNIRELDNTLLIDEIFVSLASVSCDTDGDGIPNYLDLDSDNDGCNDVIESGGIDEDNDGIADGDGFNNVGQVTTGGAILTTNYDGVTGREDSAVQLTVDASELIDQEVSRGSATTFTISNATAIKAVAYSGAASSTVPDYTAASAIDISDAIIYQWQEDGIDLSDEGVYLGAKTKTLSISDVSGLDGKVYTLTVTHPDNICGSVAHSATLNVTLGDPDITIYNELTPNGDGDNDTFYIDAINKYPNNSLEIYNRWGNLVYSKKGYDNTFEGISNGRVNISEGSKLPAGTYFYVLDLSKVGKEPLKGWLYINR</sequence>
<dbReference type="GeneID" id="47723300"/>
<proteinExistence type="predicted"/>
<dbReference type="Proteomes" id="UP000231564">
    <property type="component" value="Chromosome MARIT"/>
</dbReference>
<dbReference type="RefSeq" id="WP_162288610.1">
    <property type="nucleotide sequence ID" value="NZ_CP138495.1"/>
</dbReference>
<keyword evidence="2" id="KW-1185">Reference proteome</keyword>
<dbReference type="NCBIfam" id="TIGR04131">
    <property type="entry name" value="Bac_Flav_CTERM"/>
    <property type="match status" value="1"/>
</dbReference>
<dbReference type="InterPro" id="IPR028974">
    <property type="entry name" value="TSP_type-3_rpt"/>
</dbReference>
<dbReference type="EMBL" id="LT634361">
    <property type="protein sequence ID" value="SFZ82873.1"/>
    <property type="molecule type" value="Genomic_DNA"/>
</dbReference>
<dbReference type="Pfam" id="PF13585">
    <property type="entry name" value="CHU_C"/>
    <property type="match status" value="1"/>
</dbReference>
<organism evidence="1 2">
    <name type="scientific">Tenacibaculum maritimum NCIMB 2154</name>
    <dbReference type="NCBI Taxonomy" id="1349785"/>
    <lineage>
        <taxon>Bacteria</taxon>
        <taxon>Pseudomonadati</taxon>
        <taxon>Bacteroidota</taxon>
        <taxon>Flavobacteriia</taxon>
        <taxon>Flavobacteriales</taxon>
        <taxon>Flavobacteriaceae</taxon>
        <taxon>Tenacibaculum</taxon>
    </lineage>
</organism>
<dbReference type="InterPro" id="IPR026341">
    <property type="entry name" value="T9SS_type_B"/>
</dbReference>
<gene>
    <name evidence="1" type="ORF">MARIT_1794</name>
</gene>
<dbReference type="NCBIfam" id="NF012211">
    <property type="entry name" value="tand_rpt_95"/>
    <property type="match status" value="9"/>
</dbReference>
<dbReference type="Gene3D" id="2.60.40.3440">
    <property type="match status" value="9"/>
</dbReference>
<evidence type="ECO:0000313" key="2">
    <source>
        <dbReference type="Proteomes" id="UP000231564"/>
    </source>
</evidence>
<dbReference type="Gene3D" id="4.10.1080.10">
    <property type="entry name" value="TSP type-3 repeat"/>
    <property type="match status" value="1"/>
</dbReference>
<dbReference type="Gene3D" id="2.60.40.2810">
    <property type="match status" value="1"/>
</dbReference>
<dbReference type="STRING" id="1349785.GCA_000509405_00117"/>
<evidence type="ECO:0000313" key="1">
    <source>
        <dbReference type="EMBL" id="SFZ82873.1"/>
    </source>
</evidence>